<dbReference type="PROSITE" id="PS50043">
    <property type="entry name" value="HTH_LUXR_2"/>
    <property type="match status" value="1"/>
</dbReference>
<keyword evidence="1" id="KW-0238">DNA-binding</keyword>
<gene>
    <name evidence="5" type="primary">narL</name>
    <name evidence="5" type="ORF">EJO50_08210</name>
</gene>
<dbReference type="PRINTS" id="PR00038">
    <property type="entry name" value="HTHLUXR"/>
</dbReference>
<accession>A0A3S8ZSN6</accession>
<keyword evidence="2" id="KW-0597">Phosphoprotein</keyword>
<protein>
    <submittedName>
        <fullName evidence="5">Two-component system response regulator NarL</fullName>
    </submittedName>
</protein>
<dbReference type="CDD" id="cd06170">
    <property type="entry name" value="LuxR_C_like"/>
    <property type="match status" value="1"/>
</dbReference>
<dbReference type="Proteomes" id="UP000282438">
    <property type="component" value="Chromosome"/>
</dbReference>
<dbReference type="SUPFAM" id="SSF52172">
    <property type="entry name" value="CheY-like"/>
    <property type="match status" value="1"/>
</dbReference>
<dbReference type="RefSeq" id="WP_125973198.1">
    <property type="nucleotide sequence ID" value="NZ_CP034433.1"/>
</dbReference>
<name>A0A3S8ZSN6_9NEIS</name>
<evidence type="ECO:0000313" key="5">
    <source>
        <dbReference type="EMBL" id="AZN36478.1"/>
    </source>
</evidence>
<dbReference type="PANTHER" id="PTHR43214:SF38">
    <property type="entry name" value="NITRATE_NITRITE RESPONSE REGULATOR PROTEIN NARL"/>
    <property type="match status" value="1"/>
</dbReference>
<organism evidence="5 6">
    <name type="scientific">Iodobacter ciconiae</name>
    <dbReference type="NCBI Taxonomy" id="2496266"/>
    <lineage>
        <taxon>Bacteria</taxon>
        <taxon>Pseudomonadati</taxon>
        <taxon>Pseudomonadota</taxon>
        <taxon>Betaproteobacteria</taxon>
        <taxon>Neisseriales</taxon>
        <taxon>Chitinibacteraceae</taxon>
        <taxon>Iodobacter</taxon>
    </lineage>
</organism>
<dbReference type="Gene3D" id="3.40.50.2300">
    <property type="match status" value="1"/>
</dbReference>
<dbReference type="PROSITE" id="PS50110">
    <property type="entry name" value="RESPONSE_REGULATORY"/>
    <property type="match status" value="1"/>
</dbReference>
<dbReference type="InterPro" id="IPR011006">
    <property type="entry name" value="CheY-like_superfamily"/>
</dbReference>
<dbReference type="SMART" id="SM00421">
    <property type="entry name" value="HTH_LUXR"/>
    <property type="match status" value="1"/>
</dbReference>
<keyword evidence="6" id="KW-1185">Reference proteome</keyword>
<dbReference type="SUPFAM" id="SSF46894">
    <property type="entry name" value="C-terminal effector domain of the bipartite response regulators"/>
    <property type="match status" value="1"/>
</dbReference>
<evidence type="ECO:0000256" key="2">
    <source>
        <dbReference type="PROSITE-ProRule" id="PRU00169"/>
    </source>
</evidence>
<feature type="domain" description="Response regulatory" evidence="4">
    <location>
        <begin position="6"/>
        <end position="122"/>
    </location>
</feature>
<dbReference type="PROSITE" id="PS00622">
    <property type="entry name" value="HTH_LUXR_1"/>
    <property type="match status" value="1"/>
</dbReference>
<sequence length="217" mass="23496">MSNTYTVVVIDDHPLFRKGVIQLLALDARFNVVGEAASGAEGLVVVEAKNPDLVILDLNMKDMDGIATLRAIKELDLDSRVVMLTVSDQSSDLVAAVRGGADGYLLKDMEPEEIISSLAEALDGQMAIPERLGRVLALAMREDDGSERNAMMASLTEREREILACLANGLSNKLVGRELGIAEGTVKVHVKSLLRKLNFRSRLEAAIWAVEQGIKLG</sequence>
<dbReference type="KEGG" id="iod:EJO50_08210"/>
<dbReference type="NCBIfam" id="NF007935">
    <property type="entry name" value="PRK10651.1"/>
    <property type="match status" value="1"/>
</dbReference>
<dbReference type="Pfam" id="PF00072">
    <property type="entry name" value="Response_reg"/>
    <property type="match status" value="1"/>
</dbReference>
<dbReference type="GO" id="GO:0003677">
    <property type="term" value="F:DNA binding"/>
    <property type="evidence" value="ECO:0007669"/>
    <property type="project" value="UniProtKB-KW"/>
</dbReference>
<dbReference type="SMART" id="SM00448">
    <property type="entry name" value="REC"/>
    <property type="match status" value="1"/>
</dbReference>
<feature type="domain" description="HTH luxR-type" evidence="3">
    <location>
        <begin position="148"/>
        <end position="213"/>
    </location>
</feature>
<dbReference type="InterPro" id="IPR001789">
    <property type="entry name" value="Sig_transdc_resp-reg_receiver"/>
</dbReference>
<evidence type="ECO:0000313" key="6">
    <source>
        <dbReference type="Proteomes" id="UP000282438"/>
    </source>
</evidence>
<dbReference type="PANTHER" id="PTHR43214">
    <property type="entry name" value="TWO-COMPONENT RESPONSE REGULATOR"/>
    <property type="match status" value="1"/>
</dbReference>
<dbReference type="InterPro" id="IPR016032">
    <property type="entry name" value="Sig_transdc_resp-reg_C-effctor"/>
</dbReference>
<dbReference type="GO" id="GO:0000160">
    <property type="term" value="P:phosphorelay signal transduction system"/>
    <property type="evidence" value="ECO:0007669"/>
    <property type="project" value="InterPro"/>
</dbReference>
<dbReference type="OrthoDB" id="9780593at2"/>
<dbReference type="InterPro" id="IPR039420">
    <property type="entry name" value="WalR-like"/>
</dbReference>
<evidence type="ECO:0000259" key="4">
    <source>
        <dbReference type="PROSITE" id="PS50110"/>
    </source>
</evidence>
<proteinExistence type="predicted"/>
<dbReference type="AlphaFoldDB" id="A0A3S8ZSN6"/>
<reference evidence="5 6" key="1">
    <citation type="submission" date="2018-12" db="EMBL/GenBank/DDBJ databases">
        <title>Complete genome sequence of Iodobacter sp. H11R3.</title>
        <authorList>
            <person name="Bae J.-W."/>
        </authorList>
    </citation>
    <scope>NUCLEOTIDE SEQUENCE [LARGE SCALE GENOMIC DNA]</scope>
    <source>
        <strain evidence="5 6">H11R3</strain>
    </source>
</reference>
<dbReference type="EMBL" id="CP034433">
    <property type="protein sequence ID" value="AZN36478.1"/>
    <property type="molecule type" value="Genomic_DNA"/>
</dbReference>
<dbReference type="InterPro" id="IPR000792">
    <property type="entry name" value="Tscrpt_reg_LuxR_C"/>
</dbReference>
<evidence type="ECO:0000256" key="1">
    <source>
        <dbReference type="ARBA" id="ARBA00023125"/>
    </source>
</evidence>
<feature type="modified residue" description="4-aspartylphosphate" evidence="2">
    <location>
        <position position="57"/>
    </location>
</feature>
<dbReference type="GO" id="GO:0006355">
    <property type="term" value="P:regulation of DNA-templated transcription"/>
    <property type="evidence" value="ECO:0007669"/>
    <property type="project" value="InterPro"/>
</dbReference>
<dbReference type="Pfam" id="PF00196">
    <property type="entry name" value="GerE"/>
    <property type="match status" value="1"/>
</dbReference>
<evidence type="ECO:0000259" key="3">
    <source>
        <dbReference type="PROSITE" id="PS50043"/>
    </source>
</evidence>